<dbReference type="EMBL" id="CP011497">
    <property type="protein sequence ID" value="AKJ15756.1"/>
    <property type="molecule type" value="Genomic_DNA"/>
</dbReference>
<organism evidence="1 2">
    <name type="scientific">Streptomyces incarnatus</name>
    <dbReference type="NCBI Taxonomy" id="665007"/>
    <lineage>
        <taxon>Bacteria</taxon>
        <taxon>Bacillati</taxon>
        <taxon>Actinomycetota</taxon>
        <taxon>Actinomycetes</taxon>
        <taxon>Kitasatosporales</taxon>
        <taxon>Streptomycetaceae</taxon>
        <taxon>Streptomyces</taxon>
    </lineage>
</organism>
<keyword evidence="2" id="KW-1185">Reference proteome</keyword>
<name>A0ABM5TXT9_9ACTN</name>
<reference evidence="1 2" key="1">
    <citation type="journal article" date="2015" name="ISME J.">
        <title>Draft Genome Sequence of Streptomyces incarnatus NRRL8089, which Produces the Nucleoside Antibiotic Sinefungin.</title>
        <authorList>
            <person name="Oshima K."/>
            <person name="Hattori M."/>
            <person name="Shimizu H."/>
            <person name="Fukuda K."/>
            <person name="Nemoto M."/>
            <person name="Inagaki K."/>
            <person name="Tamura T."/>
        </authorList>
    </citation>
    <scope>NUCLEOTIDE SEQUENCE [LARGE SCALE GENOMIC DNA]</scope>
    <source>
        <strain evidence="1 2">NRRL 8089</strain>
    </source>
</reference>
<sequence length="107" mass="11778">MTAVPFPPNSRYHSVPVVSRTRDDGTTEVYLARRILPAPDRHVPLGYRRLGGAERPDTLAHDAYGDPALWWRIVDASGEADPARLTGSEGRLVMIPLPLEIADHGRA</sequence>
<proteinExistence type="predicted"/>
<dbReference type="Proteomes" id="UP000035366">
    <property type="component" value="Chromosome"/>
</dbReference>
<evidence type="ECO:0000313" key="1">
    <source>
        <dbReference type="EMBL" id="AKJ15756.1"/>
    </source>
</evidence>
<dbReference type="RefSeq" id="WP_208903178.1">
    <property type="nucleotide sequence ID" value="NZ_CP011497.1"/>
</dbReference>
<protein>
    <submittedName>
        <fullName evidence="1">Uncharacterized protein</fullName>
    </submittedName>
</protein>
<gene>
    <name evidence="1" type="ORF">ABB07_38675</name>
</gene>
<accession>A0ABM5TXT9</accession>
<evidence type="ECO:0000313" key="2">
    <source>
        <dbReference type="Proteomes" id="UP000035366"/>
    </source>
</evidence>